<gene>
    <name evidence="5" type="ORF">HF200_16970</name>
</gene>
<evidence type="ECO:0000256" key="2">
    <source>
        <dbReference type="SAM" id="MobiDB-lite"/>
    </source>
</evidence>
<sequence>MPEIFDNLDDKQLGKALKQSLSSFATVDVATGYFDMRGWGSFHGLVEAKRAAFAAGGDTAVQRPVVRLLVGMVAPSDSESILESLQRDVQSAPDGDEYHDMETAHARKTQLVKHLRNQLMRGLATKEGRAALQALRKQLADGLVQVKVFTEKPLHGKTYIFHKPGDAHTPRFAYVGSSNFTGAGLYSNLELNIEVPDKDATQKLATWFADRWDDPFSLTITAEIIDLIAASWAGEQPTPFEVYLKVCHELSQDARAGMGYVLPPSMKNLLLDYQETAVRTLARRIVRRGGTMLGDVVGMGKTLTAIATALMLQAAEDYSTLVLCPKNLEEMWTKHLEKYDVNGRVVPYSMAAKRLPELKRFNLVICDESHNLRNNTRVDYEAIHQYIRDNGAKVLLLTATPFNLAFEDVANQIGLYLDDDDDLGIEPTVALGKDPALRSKVDGKTNTLTAFRKSTEAEDWKRLMSDHLVRRTRSFVKRSAKKETITTPDGTVIEREYLQFANGQRFHFPTRIPRPLVHDFAEDDVAREMESDATLDAIASLQLPRYRLAAYDNPKARHTDKDQAVLDDIRSGRGNVVGFVRTGLFKRLSSSGHSFIVSLGRQRARNELFIHAIERGLPLPIGTFTDAQLHFTDLDADSETESDGALRHGDMAGRYEQLAHSLPKDTKWINSTVFTPALLADLQRDNATIDRLLARFGTWDVTRDSKVNRLVDLLRNDHPGEKVLVFSEYVDTAAYVAQALSDAGIGRVGLVSGSTDDPAEIAKRFSPRSNALPDDQHDPTATVSPDDELDILVATDVLSEGQNLQDAHIVVNYDLPWAIIRIIQRAGRVDRVGQTSDQVYVYLITHDKVEQQINLRRRIKQRLADSAEAFGSDEQFFGSEREVEILEDLYHGKLSDTDDDEGEADAVSEAFLVWSNATERYPEIVRRVLSSQDNIGSTRSPRVAEAGDQVACFINTQSGVDAFAVSSRSPDGRTTERLITPLEALTIFAAEPDTPTQEPLDSHFERVEQLVHGPLTTEAVAEGNLKGTRKRVWERLHGSTGTLFTDQARDALNALHERPLTEHANARLRIALRNRYSYDDLIDVLNQLYEDDRLVIRTSESDPIKIVCSIGVTPA</sequence>
<dbReference type="InterPro" id="IPR038718">
    <property type="entry name" value="SNF2-like_sf"/>
</dbReference>
<dbReference type="EMBL" id="JAAXMD010000147">
    <property type="protein sequence ID" value="NKQ26079.1"/>
    <property type="molecule type" value="Genomic_DNA"/>
</dbReference>
<comment type="caution">
    <text evidence="5">The sequence shown here is derived from an EMBL/GenBank/DDBJ whole genome shotgun (WGS) entry which is preliminary data.</text>
</comment>
<dbReference type="Gene3D" id="3.40.50.300">
    <property type="entry name" value="P-loop containing nucleotide triphosphate hydrolases"/>
    <property type="match status" value="1"/>
</dbReference>
<dbReference type="PANTHER" id="PTHR45766">
    <property type="entry name" value="DNA ANNEALING HELICASE AND ENDONUCLEASE ZRANB3 FAMILY MEMBER"/>
    <property type="match status" value="1"/>
</dbReference>
<dbReference type="GO" id="GO:0004519">
    <property type="term" value="F:endonuclease activity"/>
    <property type="evidence" value="ECO:0007669"/>
    <property type="project" value="UniProtKB-KW"/>
</dbReference>
<evidence type="ECO:0000313" key="6">
    <source>
        <dbReference type="Proteomes" id="UP000744032"/>
    </source>
</evidence>
<keyword evidence="1" id="KW-0378">Hydrolase</keyword>
<evidence type="ECO:0000259" key="4">
    <source>
        <dbReference type="PROSITE" id="PS51194"/>
    </source>
</evidence>
<name>A0ABX1IKB4_STRGB</name>
<dbReference type="CDD" id="cd18793">
    <property type="entry name" value="SF2_C_SNF"/>
    <property type="match status" value="1"/>
</dbReference>
<evidence type="ECO:0000256" key="1">
    <source>
        <dbReference type="ARBA" id="ARBA00022801"/>
    </source>
</evidence>
<keyword evidence="5" id="KW-0255">Endonuclease</keyword>
<dbReference type="PANTHER" id="PTHR45766:SF6">
    <property type="entry name" value="SWI_SNF-RELATED MATRIX-ASSOCIATED ACTIN-DEPENDENT REGULATOR OF CHROMATIN SUBFAMILY A-LIKE PROTEIN 1"/>
    <property type="match status" value="1"/>
</dbReference>
<organism evidence="5 6">
    <name type="scientific">Streptomyces galbus</name>
    <dbReference type="NCBI Taxonomy" id="33898"/>
    <lineage>
        <taxon>Bacteria</taxon>
        <taxon>Bacillati</taxon>
        <taxon>Actinomycetota</taxon>
        <taxon>Actinomycetes</taxon>
        <taxon>Kitasatosporales</taxon>
        <taxon>Streptomycetaceae</taxon>
        <taxon>Streptomyces</taxon>
    </lineage>
</organism>
<dbReference type="Pfam" id="PF00271">
    <property type="entry name" value="Helicase_C"/>
    <property type="match status" value="1"/>
</dbReference>
<dbReference type="PROSITE" id="PS51192">
    <property type="entry name" value="HELICASE_ATP_BIND_1"/>
    <property type="match status" value="1"/>
</dbReference>
<dbReference type="Pfam" id="PF00176">
    <property type="entry name" value="SNF2-rel_dom"/>
    <property type="match status" value="1"/>
</dbReference>
<dbReference type="InterPro" id="IPR025202">
    <property type="entry name" value="PLD-like_dom"/>
</dbReference>
<dbReference type="CDD" id="cd09178">
    <property type="entry name" value="PLDc_N_Snf2_like"/>
    <property type="match status" value="1"/>
</dbReference>
<dbReference type="Proteomes" id="UP000744032">
    <property type="component" value="Unassembled WGS sequence"/>
</dbReference>
<evidence type="ECO:0000313" key="5">
    <source>
        <dbReference type="EMBL" id="NKQ26079.1"/>
    </source>
</evidence>
<dbReference type="Gene3D" id="3.30.870.10">
    <property type="entry name" value="Endonuclease Chain A"/>
    <property type="match status" value="1"/>
</dbReference>
<reference evidence="5 6" key="1">
    <citation type="submission" date="2020-04" db="EMBL/GenBank/DDBJ databases">
        <title>Genome sequence of Streptomyces galbus strain I339.</title>
        <authorList>
            <person name="Silva E.A.N."/>
            <person name="Merces M."/>
            <person name="Castelo Branco A.P.O.T."/>
            <person name="Vasconcelos P.C."/>
            <person name="Costa N.P."/>
            <person name="Marinho G.C.S."/>
            <person name="Oliveira C.J.B."/>
            <person name="Araujo D."/>
            <person name="Rodrigues Junior V.S."/>
            <person name="Almeida R."/>
            <person name="Silva Filho U.R."/>
            <person name="Andrade A.S.A."/>
            <person name="Cibulski S.P."/>
        </authorList>
    </citation>
    <scope>NUCLEOTIDE SEQUENCE [LARGE SCALE GENOMIC DNA]</scope>
    <source>
        <strain evidence="5 6">I339</strain>
    </source>
</reference>
<feature type="region of interest" description="Disordered" evidence="2">
    <location>
        <begin position="765"/>
        <end position="784"/>
    </location>
</feature>
<dbReference type="RefSeq" id="WP_168374251.1">
    <property type="nucleotide sequence ID" value="NZ_JAAXMD010000147.1"/>
</dbReference>
<feature type="domain" description="Helicase ATP-binding" evidence="3">
    <location>
        <begin position="282"/>
        <end position="419"/>
    </location>
</feature>
<dbReference type="SUPFAM" id="SSF56024">
    <property type="entry name" value="Phospholipase D/nuclease"/>
    <property type="match status" value="1"/>
</dbReference>
<dbReference type="InterPro" id="IPR000330">
    <property type="entry name" value="SNF2_N"/>
</dbReference>
<keyword evidence="6" id="KW-1185">Reference proteome</keyword>
<evidence type="ECO:0000259" key="3">
    <source>
        <dbReference type="PROSITE" id="PS51192"/>
    </source>
</evidence>
<dbReference type="PROSITE" id="PS51194">
    <property type="entry name" value="HELICASE_CTER"/>
    <property type="match status" value="1"/>
</dbReference>
<feature type="domain" description="Helicase C-terminal" evidence="4">
    <location>
        <begin position="706"/>
        <end position="884"/>
    </location>
</feature>
<dbReference type="SUPFAM" id="SSF52540">
    <property type="entry name" value="P-loop containing nucleoside triphosphate hydrolases"/>
    <property type="match status" value="2"/>
</dbReference>
<dbReference type="Pfam" id="PF13091">
    <property type="entry name" value="PLDc_2"/>
    <property type="match status" value="1"/>
</dbReference>
<dbReference type="InterPro" id="IPR049730">
    <property type="entry name" value="SNF2/RAD54-like_C"/>
</dbReference>
<accession>A0ABX1IKB4</accession>
<dbReference type="InterPro" id="IPR027417">
    <property type="entry name" value="P-loop_NTPase"/>
</dbReference>
<dbReference type="Gene3D" id="3.40.50.10810">
    <property type="entry name" value="Tandem AAA-ATPase domain"/>
    <property type="match status" value="2"/>
</dbReference>
<proteinExistence type="predicted"/>
<dbReference type="InterPro" id="IPR014001">
    <property type="entry name" value="Helicase_ATP-bd"/>
</dbReference>
<dbReference type="SMART" id="SM00487">
    <property type="entry name" value="DEXDc"/>
    <property type="match status" value="1"/>
</dbReference>
<dbReference type="SMART" id="SM00490">
    <property type="entry name" value="HELICc"/>
    <property type="match status" value="1"/>
</dbReference>
<keyword evidence="5" id="KW-0540">Nuclease</keyword>
<protein>
    <submittedName>
        <fullName evidence="5">NgoFVII family restriction endonuclease</fullName>
    </submittedName>
</protein>
<dbReference type="InterPro" id="IPR001650">
    <property type="entry name" value="Helicase_C-like"/>
</dbReference>